<keyword evidence="2" id="KW-0472">Membrane</keyword>
<keyword evidence="4" id="KW-1185">Reference proteome</keyword>
<feature type="transmembrane region" description="Helical" evidence="2">
    <location>
        <begin position="154"/>
        <end position="179"/>
    </location>
</feature>
<feature type="transmembrane region" description="Helical" evidence="2">
    <location>
        <begin position="78"/>
        <end position="100"/>
    </location>
</feature>
<evidence type="ECO:0000313" key="3">
    <source>
        <dbReference type="EMBL" id="TQF74065.1"/>
    </source>
</evidence>
<organism evidence="3 4">
    <name type="scientific">Rhodococcus spelaei</name>
    <dbReference type="NCBI Taxonomy" id="2546320"/>
    <lineage>
        <taxon>Bacteria</taxon>
        <taxon>Bacillati</taxon>
        <taxon>Actinomycetota</taxon>
        <taxon>Actinomycetes</taxon>
        <taxon>Mycobacteriales</taxon>
        <taxon>Nocardiaceae</taxon>
        <taxon>Rhodococcus</taxon>
    </lineage>
</organism>
<feature type="transmembrane region" description="Helical" evidence="2">
    <location>
        <begin position="39"/>
        <end position="58"/>
    </location>
</feature>
<feature type="region of interest" description="Disordered" evidence="1">
    <location>
        <begin position="483"/>
        <end position="505"/>
    </location>
</feature>
<feature type="transmembrane region" description="Helical" evidence="2">
    <location>
        <begin position="200"/>
        <end position="222"/>
    </location>
</feature>
<dbReference type="InterPro" id="IPR045931">
    <property type="entry name" value="DUF6350"/>
</dbReference>
<reference evidence="3 4" key="1">
    <citation type="submission" date="2019-06" db="EMBL/GenBank/DDBJ databases">
        <title>Rhodococcus spaelei sp. nov., isolated from a cave.</title>
        <authorList>
            <person name="Lee S.D."/>
        </authorList>
    </citation>
    <scope>NUCLEOTIDE SEQUENCE [LARGE SCALE GENOMIC DNA]</scope>
    <source>
        <strain evidence="3 4">C9-5</strain>
    </source>
</reference>
<dbReference type="Pfam" id="PF19877">
    <property type="entry name" value="DUF6350"/>
    <property type="match status" value="1"/>
</dbReference>
<feature type="region of interest" description="Disordered" evidence="1">
    <location>
        <begin position="1"/>
        <end position="24"/>
    </location>
</feature>
<name>A0A541BP07_9NOCA</name>
<protein>
    <submittedName>
        <fullName evidence="3">Uncharacterized protein</fullName>
    </submittedName>
</protein>
<accession>A0A541BP07</accession>
<gene>
    <name evidence="3" type="ORF">FK531_05260</name>
</gene>
<feature type="transmembrane region" description="Helical" evidence="2">
    <location>
        <begin position="363"/>
        <end position="385"/>
    </location>
</feature>
<keyword evidence="2" id="KW-0812">Transmembrane</keyword>
<proteinExistence type="predicted"/>
<dbReference type="AlphaFoldDB" id="A0A541BP07"/>
<comment type="caution">
    <text evidence="3">The sequence shown here is derived from an EMBL/GenBank/DDBJ whole genome shotgun (WGS) entry which is preliminary data.</text>
</comment>
<feature type="transmembrane region" description="Helical" evidence="2">
    <location>
        <begin position="298"/>
        <end position="318"/>
    </location>
</feature>
<dbReference type="EMBL" id="VIGH01000002">
    <property type="protein sequence ID" value="TQF74065.1"/>
    <property type="molecule type" value="Genomic_DNA"/>
</dbReference>
<feature type="transmembrane region" description="Helical" evidence="2">
    <location>
        <begin position="330"/>
        <end position="351"/>
    </location>
</feature>
<feature type="transmembrane region" description="Helical" evidence="2">
    <location>
        <begin position="257"/>
        <end position="278"/>
    </location>
</feature>
<feature type="transmembrane region" description="Helical" evidence="2">
    <location>
        <begin position="120"/>
        <end position="142"/>
    </location>
</feature>
<evidence type="ECO:0000256" key="1">
    <source>
        <dbReference type="SAM" id="MobiDB-lite"/>
    </source>
</evidence>
<keyword evidence="2" id="KW-1133">Transmembrane helix</keyword>
<dbReference type="OrthoDB" id="4775522at2"/>
<feature type="transmembrane region" description="Helical" evidence="2">
    <location>
        <begin position="228"/>
        <end position="250"/>
    </location>
</feature>
<sequence>MSSLLSRDTARTKLSRRPVPSQPTPDQVRTLLGIALRPTLVGLVLIATCVLVTLVAANSDLTGTSGAIAASWLALHQVQLTIGGASLGVLPLLPTLLMIWAVARGCARAVTESSPRHERWWVLGAAVAGPLVATAISLAVVADASSVIALSPPNALAAFAWVLAVHLVGAVVGIGTRVWRPVAVQWRLPRWVLDAARPALRAGVMLLATGAAITVVSLLASWSTVGELLQAGEGITGALGLTVVSILYLPNIVIGSTAVLVGSATHVGAASVSMFDVVGGPVPALPVLGVLPAEQGSGWAVGLVIPAVLGAFLGRDCARRAGSVREAVQSALVGAAAVAVVFAALGFAAGGNLGTFGTVGVNVATFAGLTFGWLAVFGAVTAALVRWRRGPRVEQAVVRPEPVAQPTRSATAGMLVLPARIRDEQADGDEVDAVETPVSSGAVIEAEVLEDVVVDSPVGTAVERFDAGAESVVVDAEVVDSDEVAQVTTHEVESDLPDGPRAGSD</sequence>
<dbReference type="Proteomes" id="UP000316256">
    <property type="component" value="Unassembled WGS sequence"/>
</dbReference>
<evidence type="ECO:0000256" key="2">
    <source>
        <dbReference type="SAM" id="Phobius"/>
    </source>
</evidence>
<evidence type="ECO:0000313" key="4">
    <source>
        <dbReference type="Proteomes" id="UP000316256"/>
    </source>
</evidence>
<dbReference type="RefSeq" id="WP_142095839.1">
    <property type="nucleotide sequence ID" value="NZ_VIGH01000002.1"/>
</dbReference>